<dbReference type="CDD" id="cd13121">
    <property type="entry name" value="BF2867_like_C"/>
    <property type="match status" value="1"/>
</dbReference>
<dbReference type="InterPro" id="IPR025049">
    <property type="entry name" value="Mfa-like_1"/>
</dbReference>
<dbReference type="Proteomes" id="UP000195386">
    <property type="component" value="Unassembled WGS sequence"/>
</dbReference>
<organism evidence="3 4">
    <name type="scientific">Bacteroides clarus</name>
    <dbReference type="NCBI Taxonomy" id="626929"/>
    <lineage>
        <taxon>Bacteria</taxon>
        <taxon>Pseudomonadati</taxon>
        <taxon>Bacteroidota</taxon>
        <taxon>Bacteroidia</taxon>
        <taxon>Bacteroidales</taxon>
        <taxon>Bacteroidaceae</taxon>
        <taxon>Bacteroides</taxon>
    </lineage>
</organism>
<evidence type="ECO:0000313" key="4">
    <source>
        <dbReference type="Proteomes" id="UP000195386"/>
    </source>
</evidence>
<dbReference type="RefSeq" id="WP_087426260.1">
    <property type="nucleotide sequence ID" value="NZ_NFII01000009.1"/>
</dbReference>
<comment type="caution">
    <text evidence="3">The sequence shown here is derived from an EMBL/GenBank/DDBJ whole genome shotgun (WGS) entry which is preliminary data.</text>
</comment>
<evidence type="ECO:0000256" key="2">
    <source>
        <dbReference type="SAM" id="SignalP"/>
    </source>
</evidence>
<evidence type="ECO:0008006" key="5">
    <source>
        <dbReference type="Google" id="ProtNLM"/>
    </source>
</evidence>
<evidence type="ECO:0000256" key="1">
    <source>
        <dbReference type="SAM" id="MobiDB-lite"/>
    </source>
</evidence>
<feature type="region of interest" description="Disordered" evidence="1">
    <location>
        <begin position="295"/>
        <end position="318"/>
    </location>
</feature>
<sequence length="318" mass="34744">MIKNKLIFLFLAGALLTACSDDEAPAADPKAYPLIIEAKVYTNYDTQQEGTTWTKPEDKIGVYVLKSGSSEVVSPHANLSYSPTPTSYDDYFQPDQVDAIPYFPTTGEDVWDVAIYYPRQETFEAEGMVPLKLDKQGDMKASSLLYGRANSLTKENTVASMRLAPSLSRLVFYFRAEGDITAEQLDNVTVDLNGLPTIGSFNVVEGRFSADTESVASFRMRTSSSTDATVARTTEAFVMPLGSTQGYVATINANKLPDALKKKTYTIGSSIGSFERGMQYVFDVTVSNTGYTIQSSSSPIAGWEEDDKISGEGEEVQP</sequence>
<protein>
    <recommendedName>
        <fullName evidence="5">Fimbrillin family protein</fullName>
    </recommendedName>
</protein>
<accession>A0A1Y3YS59</accession>
<feature type="compositionally biased region" description="Acidic residues" evidence="1">
    <location>
        <begin position="303"/>
        <end position="318"/>
    </location>
</feature>
<dbReference type="Pfam" id="PF13149">
    <property type="entry name" value="Mfa_like_1"/>
    <property type="match status" value="1"/>
</dbReference>
<evidence type="ECO:0000313" key="3">
    <source>
        <dbReference type="EMBL" id="OUO00703.1"/>
    </source>
</evidence>
<dbReference type="InterPro" id="IPR042278">
    <property type="entry name" value="Mfa-like_1_N"/>
</dbReference>
<dbReference type="EMBL" id="NFII01000009">
    <property type="protein sequence ID" value="OUO00703.1"/>
    <property type="molecule type" value="Genomic_DNA"/>
</dbReference>
<dbReference type="Gene3D" id="2.60.40.2620">
    <property type="entry name" value="Fimbrillin-like"/>
    <property type="match status" value="1"/>
</dbReference>
<dbReference type="AlphaFoldDB" id="A0A1Y3YS59"/>
<proteinExistence type="predicted"/>
<name>A0A1Y3YS59_9BACE</name>
<dbReference type="PROSITE" id="PS51257">
    <property type="entry name" value="PROKAR_LIPOPROTEIN"/>
    <property type="match status" value="1"/>
</dbReference>
<feature type="signal peptide" evidence="2">
    <location>
        <begin position="1"/>
        <end position="20"/>
    </location>
</feature>
<keyword evidence="2" id="KW-0732">Signal</keyword>
<gene>
    <name evidence="3" type="ORF">B5F97_10750</name>
</gene>
<feature type="chain" id="PRO_5012282814" description="Fimbrillin family protein" evidence="2">
    <location>
        <begin position="21"/>
        <end position="318"/>
    </location>
</feature>
<dbReference type="Gene3D" id="2.60.40.2630">
    <property type="match status" value="1"/>
</dbReference>
<reference evidence="4" key="1">
    <citation type="submission" date="2017-04" db="EMBL/GenBank/DDBJ databases">
        <title>Function of individual gut microbiota members based on whole genome sequencing of pure cultures obtained from chicken caecum.</title>
        <authorList>
            <person name="Medvecky M."/>
            <person name="Cejkova D."/>
            <person name="Polansky O."/>
            <person name="Karasova D."/>
            <person name="Kubasova T."/>
            <person name="Cizek A."/>
            <person name="Rychlik I."/>
        </authorList>
    </citation>
    <scope>NUCLEOTIDE SEQUENCE [LARGE SCALE GENOMIC DNA]</scope>
    <source>
        <strain evidence="4">An43</strain>
    </source>
</reference>
<dbReference type="CDD" id="cd13120">
    <property type="entry name" value="BF2867_like_N"/>
    <property type="match status" value="1"/>
</dbReference>